<dbReference type="Gene3D" id="3.20.20.100">
    <property type="entry name" value="NADP-dependent oxidoreductase domain"/>
    <property type="match status" value="1"/>
</dbReference>
<comment type="caution">
    <text evidence="3">The sequence shown here is derived from an EMBL/GenBank/DDBJ whole genome shotgun (WGS) entry which is preliminary data.</text>
</comment>
<evidence type="ECO:0000313" key="3">
    <source>
        <dbReference type="EMBL" id="MEW9264421.1"/>
    </source>
</evidence>
<evidence type="ECO:0000256" key="1">
    <source>
        <dbReference type="ARBA" id="ARBA00023002"/>
    </source>
</evidence>
<dbReference type="PANTHER" id="PTHR43364">
    <property type="entry name" value="NADH-SPECIFIC METHYLGLYOXAL REDUCTASE-RELATED"/>
    <property type="match status" value="1"/>
</dbReference>
<reference evidence="3 4" key="1">
    <citation type="submission" date="2024-07" db="EMBL/GenBank/DDBJ databases">
        <authorList>
            <person name="Thanompreechachai J."/>
            <person name="Duangmal K."/>
        </authorList>
    </citation>
    <scope>NUCLEOTIDE SEQUENCE [LARGE SCALE GENOMIC DNA]</scope>
    <source>
        <strain evidence="3 4">KCTC 19886</strain>
    </source>
</reference>
<dbReference type="PRINTS" id="PR00069">
    <property type="entry name" value="ALDKETRDTASE"/>
</dbReference>
<dbReference type="Pfam" id="PF00248">
    <property type="entry name" value="Aldo_ket_red"/>
    <property type="match status" value="1"/>
</dbReference>
<gene>
    <name evidence="3" type="ORF">AB1207_06655</name>
</gene>
<keyword evidence="4" id="KW-1185">Reference proteome</keyword>
<dbReference type="Proteomes" id="UP001555826">
    <property type="component" value="Unassembled WGS sequence"/>
</dbReference>
<dbReference type="PANTHER" id="PTHR43364:SF4">
    <property type="entry name" value="NAD(P)-LINKED OXIDOREDUCTASE SUPERFAMILY PROTEIN"/>
    <property type="match status" value="1"/>
</dbReference>
<protein>
    <submittedName>
        <fullName evidence="3">Aldo/keto reductase</fullName>
    </submittedName>
</protein>
<dbReference type="RefSeq" id="WP_367637120.1">
    <property type="nucleotide sequence ID" value="NZ_JBFNQN010000004.1"/>
</dbReference>
<dbReference type="InterPro" id="IPR036812">
    <property type="entry name" value="NAD(P)_OxRdtase_dom_sf"/>
</dbReference>
<dbReference type="InterPro" id="IPR050523">
    <property type="entry name" value="AKR_Detox_Biosynth"/>
</dbReference>
<dbReference type="InterPro" id="IPR023210">
    <property type="entry name" value="NADP_OxRdtase_dom"/>
</dbReference>
<sequence>MTGSTTGTPTGIGARPVLGTMTFADTVDEGTAKEMLDVALTHGVTAVDTANAYAGGATEELLGTLLVGRRDEVELASKVGMPHPDAGDDALLSPVAVRRCVEASLRRLRTDRLDLLYLHQPDRSTPVEDTLAAVAELVAEGKVRSLGVSNYAAWQIADVETAADRVGAPRPVVAQQLYNLLARRIEEEYVEFATVHHLATMVYNPLGGGLLTGRHRFSDRPSEGRFGSSRLAEMYSQRYWDEQLFGAVERLRAVADGAGLPMAELALRWTAHRDVVDSLLLGGSRAEQLQQNLEALAAGPLPADVLEACDEVGAALRGPAPAYNR</sequence>
<evidence type="ECO:0000259" key="2">
    <source>
        <dbReference type="Pfam" id="PF00248"/>
    </source>
</evidence>
<accession>A0ABV3P492</accession>
<proteinExistence type="predicted"/>
<dbReference type="EMBL" id="JBFNQN010000004">
    <property type="protein sequence ID" value="MEW9264421.1"/>
    <property type="molecule type" value="Genomic_DNA"/>
</dbReference>
<dbReference type="PROSITE" id="PS00062">
    <property type="entry name" value="ALDOKETO_REDUCTASE_2"/>
    <property type="match status" value="1"/>
</dbReference>
<name>A0ABV3P492_9ACTN</name>
<dbReference type="InterPro" id="IPR020471">
    <property type="entry name" value="AKR"/>
</dbReference>
<feature type="domain" description="NADP-dependent oxidoreductase" evidence="2">
    <location>
        <begin position="17"/>
        <end position="312"/>
    </location>
</feature>
<dbReference type="InterPro" id="IPR018170">
    <property type="entry name" value="Aldo/ket_reductase_CS"/>
</dbReference>
<organism evidence="3 4">
    <name type="scientific">Kineococcus endophyticus</name>
    <dbReference type="NCBI Taxonomy" id="1181883"/>
    <lineage>
        <taxon>Bacteria</taxon>
        <taxon>Bacillati</taxon>
        <taxon>Actinomycetota</taxon>
        <taxon>Actinomycetes</taxon>
        <taxon>Kineosporiales</taxon>
        <taxon>Kineosporiaceae</taxon>
        <taxon>Kineococcus</taxon>
    </lineage>
</organism>
<evidence type="ECO:0000313" key="4">
    <source>
        <dbReference type="Proteomes" id="UP001555826"/>
    </source>
</evidence>
<dbReference type="SUPFAM" id="SSF51430">
    <property type="entry name" value="NAD(P)-linked oxidoreductase"/>
    <property type="match status" value="1"/>
</dbReference>
<keyword evidence="1" id="KW-0560">Oxidoreductase</keyword>